<dbReference type="GO" id="GO:0005813">
    <property type="term" value="C:centrosome"/>
    <property type="evidence" value="ECO:0007669"/>
    <property type="project" value="UniProtKB-SubCell"/>
</dbReference>
<evidence type="ECO:0000256" key="3">
    <source>
        <dbReference type="ARBA" id="ARBA00007286"/>
    </source>
</evidence>
<comment type="similarity">
    <text evidence="3">Belongs to the MOZART2 family.</text>
</comment>
<sequence length="108" mass="12142">MTQKLERSTTLNFQLLSKNVLTADEMEQYELAQLAGVVLDPSVFKIIIDLLKMNVSPTAVLQMLKSMCIGSRKKVPHSDDLAPQQRHKQPSRGRITSGSGSKRTEFKR</sequence>
<accession>A0ABD3VAU6</accession>
<comment type="subcellular location">
    <subcellularLocation>
        <location evidence="2">Cytoplasm</location>
        <location evidence="2">Cytoskeleton</location>
        <location evidence="2">Microtubule organizing center</location>
        <location evidence="2">Centrosome</location>
    </subcellularLocation>
    <subcellularLocation>
        <location evidence="1">Cytoplasm</location>
        <location evidence="1">Cytoskeleton</location>
        <location evidence="1">Spindle</location>
    </subcellularLocation>
</comment>
<reference evidence="7 8" key="1">
    <citation type="submission" date="2024-11" db="EMBL/GenBank/DDBJ databases">
        <title>Chromosome-level genome assembly of the freshwater bivalve Anodonta woodiana.</title>
        <authorList>
            <person name="Chen X."/>
        </authorList>
    </citation>
    <scope>NUCLEOTIDE SEQUENCE [LARGE SCALE GENOMIC DNA]</scope>
    <source>
        <strain evidence="7">MN2024</strain>
        <tissue evidence="7">Gills</tissue>
    </source>
</reference>
<gene>
    <name evidence="7" type="ORF">ACJMK2_012747</name>
</gene>
<organism evidence="7 8">
    <name type="scientific">Sinanodonta woodiana</name>
    <name type="common">Chinese pond mussel</name>
    <name type="synonym">Anodonta woodiana</name>
    <dbReference type="NCBI Taxonomy" id="1069815"/>
    <lineage>
        <taxon>Eukaryota</taxon>
        <taxon>Metazoa</taxon>
        <taxon>Spiralia</taxon>
        <taxon>Lophotrochozoa</taxon>
        <taxon>Mollusca</taxon>
        <taxon>Bivalvia</taxon>
        <taxon>Autobranchia</taxon>
        <taxon>Heteroconchia</taxon>
        <taxon>Palaeoheterodonta</taxon>
        <taxon>Unionida</taxon>
        <taxon>Unionoidea</taxon>
        <taxon>Unionidae</taxon>
        <taxon>Unioninae</taxon>
        <taxon>Sinanodonta</taxon>
    </lineage>
</organism>
<comment type="caution">
    <text evidence="7">The sequence shown here is derived from an EMBL/GenBank/DDBJ whole genome shotgun (WGS) entry which is preliminary data.</text>
</comment>
<dbReference type="GO" id="GO:0005819">
    <property type="term" value="C:spindle"/>
    <property type="evidence" value="ECO:0007669"/>
    <property type="project" value="UniProtKB-SubCell"/>
</dbReference>
<dbReference type="PANTHER" id="PTHR28578">
    <property type="entry name" value="MITOTIC-SPINDLE ORGANIZING PROTEIN 2A-RELATED"/>
    <property type="match status" value="1"/>
</dbReference>
<evidence type="ECO:0000256" key="1">
    <source>
        <dbReference type="ARBA" id="ARBA00004186"/>
    </source>
</evidence>
<keyword evidence="4" id="KW-0963">Cytoplasm</keyword>
<dbReference type="EMBL" id="JBJQND010000013">
    <property type="protein sequence ID" value="KAL3858136.1"/>
    <property type="molecule type" value="Genomic_DNA"/>
</dbReference>
<evidence type="ECO:0000256" key="4">
    <source>
        <dbReference type="ARBA" id="ARBA00022490"/>
    </source>
</evidence>
<dbReference type="InterPro" id="IPR024332">
    <property type="entry name" value="MOZART2"/>
</dbReference>
<evidence type="ECO:0000313" key="7">
    <source>
        <dbReference type="EMBL" id="KAL3858136.1"/>
    </source>
</evidence>
<proteinExistence type="inferred from homology"/>
<dbReference type="AlphaFoldDB" id="A0ABD3VAU6"/>
<keyword evidence="8" id="KW-1185">Reference proteome</keyword>
<evidence type="ECO:0008006" key="9">
    <source>
        <dbReference type="Google" id="ProtNLM"/>
    </source>
</evidence>
<dbReference type="Pfam" id="PF12926">
    <property type="entry name" value="MOZART2"/>
    <property type="match status" value="1"/>
</dbReference>
<dbReference type="PANTHER" id="PTHR28578:SF2">
    <property type="entry name" value="MITOTIC-SPINDLE ORGANIZING PROTEIN 2"/>
    <property type="match status" value="1"/>
</dbReference>
<evidence type="ECO:0000256" key="5">
    <source>
        <dbReference type="ARBA" id="ARBA00023212"/>
    </source>
</evidence>
<protein>
    <recommendedName>
        <fullName evidence="9">Mitotic-spindle organizing protein 2</fullName>
    </recommendedName>
</protein>
<evidence type="ECO:0000256" key="6">
    <source>
        <dbReference type="SAM" id="MobiDB-lite"/>
    </source>
</evidence>
<feature type="region of interest" description="Disordered" evidence="6">
    <location>
        <begin position="73"/>
        <end position="108"/>
    </location>
</feature>
<evidence type="ECO:0000313" key="8">
    <source>
        <dbReference type="Proteomes" id="UP001634394"/>
    </source>
</evidence>
<dbReference type="Proteomes" id="UP001634394">
    <property type="component" value="Unassembled WGS sequence"/>
</dbReference>
<evidence type="ECO:0000256" key="2">
    <source>
        <dbReference type="ARBA" id="ARBA00004300"/>
    </source>
</evidence>
<keyword evidence="5" id="KW-0206">Cytoskeleton</keyword>
<name>A0ABD3VAU6_SINWO</name>